<sequence>MENLKIFTFALIAWGCLLPTILCQDCQIETALSGKIEDSIYGSGKYTKCWTIIVPEQSFIDFSLDSFTSEKEHYYDICYLLITAVKTGDSYKFEVNDTNEDSVRTSSLTTVKFYRNFGSFYSAKFTL</sequence>
<name>A0A8X7BW59_9ARAC</name>
<evidence type="ECO:0000313" key="2">
    <source>
        <dbReference type="EMBL" id="GFY44179.1"/>
    </source>
</evidence>
<dbReference type="OrthoDB" id="10437095at2759"/>
<gene>
    <name evidence="2" type="ORF">TNIN_57201</name>
</gene>
<accession>A0A8X7BW59</accession>
<dbReference type="AlphaFoldDB" id="A0A8X7BW59"/>
<evidence type="ECO:0000313" key="3">
    <source>
        <dbReference type="Proteomes" id="UP000886998"/>
    </source>
</evidence>
<comment type="caution">
    <text evidence="2">The sequence shown here is derived from an EMBL/GenBank/DDBJ whole genome shotgun (WGS) entry which is preliminary data.</text>
</comment>
<organism evidence="2 3">
    <name type="scientific">Trichonephila inaurata madagascariensis</name>
    <dbReference type="NCBI Taxonomy" id="2747483"/>
    <lineage>
        <taxon>Eukaryota</taxon>
        <taxon>Metazoa</taxon>
        <taxon>Ecdysozoa</taxon>
        <taxon>Arthropoda</taxon>
        <taxon>Chelicerata</taxon>
        <taxon>Arachnida</taxon>
        <taxon>Araneae</taxon>
        <taxon>Araneomorphae</taxon>
        <taxon>Entelegynae</taxon>
        <taxon>Araneoidea</taxon>
        <taxon>Nephilidae</taxon>
        <taxon>Trichonephila</taxon>
        <taxon>Trichonephila inaurata</taxon>
    </lineage>
</organism>
<dbReference type="Proteomes" id="UP000886998">
    <property type="component" value="Unassembled WGS sequence"/>
</dbReference>
<reference evidence="2" key="1">
    <citation type="submission" date="2020-08" db="EMBL/GenBank/DDBJ databases">
        <title>Multicomponent nature underlies the extraordinary mechanical properties of spider dragline silk.</title>
        <authorList>
            <person name="Kono N."/>
            <person name="Nakamura H."/>
            <person name="Mori M."/>
            <person name="Yoshida Y."/>
            <person name="Ohtoshi R."/>
            <person name="Malay A.D."/>
            <person name="Moran D.A.P."/>
            <person name="Tomita M."/>
            <person name="Numata K."/>
            <person name="Arakawa K."/>
        </authorList>
    </citation>
    <scope>NUCLEOTIDE SEQUENCE</scope>
</reference>
<evidence type="ECO:0000256" key="1">
    <source>
        <dbReference type="SAM" id="SignalP"/>
    </source>
</evidence>
<proteinExistence type="predicted"/>
<dbReference type="EMBL" id="BMAV01004097">
    <property type="protein sequence ID" value="GFY44179.1"/>
    <property type="molecule type" value="Genomic_DNA"/>
</dbReference>
<feature type="chain" id="PRO_5036504411" evidence="1">
    <location>
        <begin position="24"/>
        <end position="127"/>
    </location>
</feature>
<keyword evidence="1" id="KW-0732">Signal</keyword>
<protein>
    <submittedName>
        <fullName evidence="2">Uncharacterized protein</fullName>
    </submittedName>
</protein>
<feature type="non-terminal residue" evidence="2">
    <location>
        <position position="127"/>
    </location>
</feature>
<keyword evidence="3" id="KW-1185">Reference proteome</keyword>
<feature type="signal peptide" evidence="1">
    <location>
        <begin position="1"/>
        <end position="23"/>
    </location>
</feature>